<name>A0ABQ6MZI3_9STRA</name>
<protein>
    <submittedName>
        <fullName evidence="2">Uncharacterized protein</fullName>
    </submittedName>
</protein>
<feature type="non-terminal residue" evidence="2">
    <location>
        <position position="461"/>
    </location>
</feature>
<dbReference type="EMBL" id="BRYB01000755">
    <property type="protein sequence ID" value="GMI36947.1"/>
    <property type="molecule type" value="Genomic_DNA"/>
</dbReference>
<gene>
    <name evidence="2" type="ORF">TeGR_g7630</name>
</gene>
<comment type="caution">
    <text evidence="2">The sequence shown here is derived from an EMBL/GenBank/DDBJ whole genome shotgun (WGS) entry which is preliminary data.</text>
</comment>
<evidence type="ECO:0000256" key="1">
    <source>
        <dbReference type="SAM" id="MobiDB-lite"/>
    </source>
</evidence>
<sequence>SFPPPPAPPCTLFGPDAPIERSQQLHTVYHAQQLENARVQQVQMVVHADAKTLMEVLLLGLPKLFQGRLPAPGSSPAGSEAEHKIARSMRMGTRKMKREFLHHLLLVATQTLSPDGSICVNFSTAPSSSSSPHAIKGLFIMTPAAYGCSSFTMAVQMQTAGAGKKDQKPDEGAPSAAATAETQEAVSSGHLLRPGEAGLLIDDLLSLVSNVSKLFNRSAQVDEAALAGFASYFMSAQDEATAKENEIIDASLSHDDKPWVRIGSSLREPVAKFQSLSTEKSAWGKAVADVDVSASHVLAYLWRFMSYERVGEHVAKNGQLMRAEAVVPGSRSKVMVTVQKFPAPAENRLFAIHWTWRRLPSGEFQAAFGDVDKLGSDITKKRTAAIIDAFERNAEEVDAELRREFRLPKRELELNEGQKFLVSNCKALEVHDEESGWKEIESNSSFVSFAVKNVAVERGKH</sequence>
<proteinExistence type="predicted"/>
<evidence type="ECO:0000313" key="2">
    <source>
        <dbReference type="EMBL" id="GMI36947.1"/>
    </source>
</evidence>
<feature type="region of interest" description="Disordered" evidence="1">
    <location>
        <begin position="162"/>
        <end position="188"/>
    </location>
</feature>
<reference evidence="2 3" key="1">
    <citation type="journal article" date="2023" name="Commun. Biol.">
        <title>Genome analysis of Parmales, the sister group of diatoms, reveals the evolutionary specialization of diatoms from phago-mixotrophs to photoautotrophs.</title>
        <authorList>
            <person name="Ban H."/>
            <person name="Sato S."/>
            <person name="Yoshikawa S."/>
            <person name="Yamada K."/>
            <person name="Nakamura Y."/>
            <person name="Ichinomiya M."/>
            <person name="Sato N."/>
            <person name="Blanc-Mathieu R."/>
            <person name="Endo H."/>
            <person name="Kuwata A."/>
            <person name="Ogata H."/>
        </authorList>
    </citation>
    <scope>NUCLEOTIDE SEQUENCE [LARGE SCALE GENOMIC DNA]</scope>
</reference>
<feature type="non-terminal residue" evidence="2">
    <location>
        <position position="1"/>
    </location>
</feature>
<dbReference type="Proteomes" id="UP001165060">
    <property type="component" value="Unassembled WGS sequence"/>
</dbReference>
<keyword evidence="3" id="KW-1185">Reference proteome</keyword>
<evidence type="ECO:0000313" key="3">
    <source>
        <dbReference type="Proteomes" id="UP001165060"/>
    </source>
</evidence>
<accession>A0ABQ6MZI3</accession>
<organism evidence="2 3">
    <name type="scientific">Tetraparma gracilis</name>
    <dbReference type="NCBI Taxonomy" id="2962635"/>
    <lineage>
        <taxon>Eukaryota</taxon>
        <taxon>Sar</taxon>
        <taxon>Stramenopiles</taxon>
        <taxon>Ochrophyta</taxon>
        <taxon>Bolidophyceae</taxon>
        <taxon>Parmales</taxon>
        <taxon>Triparmaceae</taxon>
        <taxon>Tetraparma</taxon>
    </lineage>
</organism>